<gene>
    <name evidence="2" type="ORF">B0A52_07944</name>
</gene>
<evidence type="ECO:0000256" key="1">
    <source>
        <dbReference type="SAM" id="MobiDB-lite"/>
    </source>
</evidence>
<dbReference type="AlphaFoldDB" id="A0A438MXP6"/>
<dbReference type="OrthoDB" id="4150178at2759"/>
<evidence type="ECO:0000313" key="3">
    <source>
        <dbReference type="Proteomes" id="UP000288859"/>
    </source>
</evidence>
<comment type="caution">
    <text evidence="2">The sequence shown here is derived from an EMBL/GenBank/DDBJ whole genome shotgun (WGS) entry which is preliminary data.</text>
</comment>
<evidence type="ECO:0000313" key="2">
    <source>
        <dbReference type="EMBL" id="RVX68520.1"/>
    </source>
</evidence>
<dbReference type="Proteomes" id="UP000288859">
    <property type="component" value="Unassembled WGS sequence"/>
</dbReference>
<proteinExistence type="predicted"/>
<organism evidence="2 3">
    <name type="scientific">Exophiala mesophila</name>
    <name type="common">Black yeast-like fungus</name>
    <dbReference type="NCBI Taxonomy" id="212818"/>
    <lineage>
        <taxon>Eukaryota</taxon>
        <taxon>Fungi</taxon>
        <taxon>Dikarya</taxon>
        <taxon>Ascomycota</taxon>
        <taxon>Pezizomycotina</taxon>
        <taxon>Eurotiomycetes</taxon>
        <taxon>Chaetothyriomycetidae</taxon>
        <taxon>Chaetothyriales</taxon>
        <taxon>Herpotrichiellaceae</taxon>
        <taxon>Exophiala</taxon>
    </lineage>
</organism>
<sequence>MTDAKSILDNIDDASDSVSIKTILTIFANRSEWKRGATKALAASEYHRKAVKIRIAILNTLYHAKFEELRNRSAIARARQLDPNVMINLIEWNNYLADVPVLVQKAIRHANWLDLLESLETKMYPSWNRFWNLYEEDQRSPYPLEKALKDELVAFGTTFKTHRRKMAFLQSKILAGKAITQQLFKPEPDWFEWLLVTSSNSDESDTIDLLSGLVELHKSESDIDIHSPFFPEDDNDNDTDNGNDHRPETHFENQNLKTPAFKRYVAGYVEEIGTSEEGDGADQQGQDDCRIEEDFFEL</sequence>
<feature type="region of interest" description="Disordered" evidence="1">
    <location>
        <begin position="225"/>
        <end position="254"/>
    </location>
</feature>
<protein>
    <submittedName>
        <fullName evidence="2">Uncharacterized protein</fullName>
    </submittedName>
</protein>
<feature type="compositionally biased region" description="Acidic residues" evidence="1">
    <location>
        <begin position="231"/>
        <end position="241"/>
    </location>
</feature>
<accession>A0A438MXP6</accession>
<dbReference type="EMBL" id="NAJM01000037">
    <property type="protein sequence ID" value="RVX68520.1"/>
    <property type="molecule type" value="Genomic_DNA"/>
</dbReference>
<name>A0A438MXP6_EXOME</name>
<reference evidence="2 3" key="1">
    <citation type="submission" date="2017-03" db="EMBL/GenBank/DDBJ databases">
        <title>Genomes of endolithic fungi from Antarctica.</title>
        <authorList>
            <person name="Coleine C."/>
            <person name="Masonjones S."/>
            <person name="Stajich J.E."/>
        </authorList>
    </citation>
    <scope>NUCLEOTIDE SEQUENCE [LARGE SCALE GENOMIC DNA]</scope>
    <source>
        <strain evidence="2 3">CCFEE 6314</strain>
    </source>
</reference>
<feature type="compositionally biased region" description="Basic and acidic residues" evidence="1">
    <location>
        <begin position="242"/>
        <end position="251"/>
    </location>
</feature>